<sequence length="172" mass="19349">MKHQTCNLFHGAILGKDLSQEYDPVVITITAKQGTISIQETLFLLMRFESRLEQFTTNTYVELSNTSANVQVKSQIGDLNNTQRGGQFRGRGRGFLASPKHLLVQTWHNKLGHHSPCSHVLSSVLKSLNINVSTFQLNNFCDACKLSKLHRLPYTSFTHIYTAPLEMICADV</sequence>
<dbReference type="Proteomes" id="UP001281410">
    <property type="component" value="Unassembled WGS sequence"/>
</dbReference>
<accession>A0AAE0E5R1</accession>
<organism evidence="1 2">
    <name type="scientific">Dipteronia sinensis</name>
    <dbReference type="NCBI Taxonomy" id="43782"/>
    <lineage>
        <taxon>Eukaryota</taxon>
        <taxon>Viridiplantae</taxon>
        <taxon>Streptophyta</taxon>
        <taxon>Embryophyta</taxon>
        <taxon>Tracheophyta</taxon>
        <taxon>Spermatophyta</taxon>
        <taxon>Magnoliopsida</taxon>
        <taxon>eudicotyledons</taxon>
        <taxon>Gunneridae</taxon>
        <taxon>Pentapetalae</taxon>
        <taxon>rosids</taxon>
        <taxon>malvids</taxon>
        <taxon>Sapindales</taxon>
        <taxon>Sapindaceae</taxon>
        <taxon>Hippocastanoideae</taxon>
        <taxon>Acereae</taxon>
        <taxon>Dipteronia</taxon>
    </lineage>
</organism>
<evidence type="ECO:0008006" key="3">
    <source>
        <dbReference type="Google" id="ProtNLM"/>
    </source>
</evidence>
<name>A0AAE0E5R1_9ROSI</name>
<dbReference type="EMBL" id="JANJYJ010000005">
    <property type="protein sequence ID" value="KAK3211986.1"/>
    <property type="molecule type" value="Genomic_DNA"/>
</dbReference>
<evidence type="ECO:0000313" key="1">
    <source>
        <dbReference type="EMBL" id="KAK3211986.1"/>
    </source>
</evidence>
<comment type="caution">
    <text evidence="1">The sequence shown here is derived from an EMBL/GenBank/DDBJ whole genome shotgun (WGS) entry which is preliminary data.</text>
</comment>
<proteinExistence type="predicted"/>
<protein>
    <recommendedName>
        <fullName evidence="3">GAG-pre-integrase domain-containing protein</fullName>
    </recommendedName>
</protein>
<reference evidence="1" key="1">
    <citation type="journal article" date="2023" name="Plant J.">
        <title>Genome sequences and population genomics provide insights into the demographic history, inbreeding, and mutation load of two 'living fossil' tree species of Dipteronia.</title>
        <authorList>
            <person name="Feng Y."/>
            <person name="Comes H.P."/>
            <person name="Chen J."/>
            <person name="Zhu S."/>
            <person name="Lu R."/>
            <person name="Zhang X."/>
            <person name="Li P."/>
            <person name="Qiu J."/>
            <person name="Olsen K.M."/>
            <person name="Qiu Y."/>
        </authorList>
    </citation>
    <scope>NUCLEOTIDE SEQUENCE</scope>
    <source>
        <strain evidence="1">NBL</strain>
    </source>
</reference>
<dbReference type="AlphaFoldDB" id="A0AAE0E5R1"/>
<gene>
    <name evidence="1" type="ORF">Dsin_016692</name>
</gene>
<evidence type="ECO:0000313" key="2">
    <source>
        <dbReference type="Proteomes" id="UP001281410"/>
    </source>
</evidence>
<keyword evidence="2" id="KW-1185">Reference proteome</keyword>